<evidence type="ECO:0000313" key="2">
    <source>
        <dbReference type="Proteomes" id="UP001432071"/>
    </source>
</evidence>
<dbReference type="EMBL" id="CP108038">
    <property type="protein sequence ID" value="WUN91999.1"/>
    <property type="molecule type" value="Genomic_DNA"/>
</dbReference>
<gene>
    <name evidence="1" type="ORF">OHT53_40755</name>
</gene>
<organism evidence="1 2">
    <name type="scientific">Streptomyces bobili</name>
    <dbReference type="NCBI Taxonomy" id="67280"/>
    <lineage>
        <taxon>Bacteria</taxon>
        <taxon>Bacillati</taxon>
        <taxon>Actinomycetota</taxon>
        <taxon>Actinomycetes</taxon>
        <taxon>Kitasatosporales</taxon>
        <taxon>Streptomycetaceae</taxon>
        <taxon>Streptomyces</taxon>
    </lineage>
</organism>
<evidence type="ECO:0000313" key="1">
    <source>
        <dbReference type="EMBL" id="WUN91999.1"/>
    </source>
</evidence>
<reference evidence="1" key="1">
    <citation type="submission" date="2022-10" db="EMBL/GenBank/DDBJ databases">
        <title>The complete genomes of actinobacterial strains from the NBC collection.</title>
        <authorList>
            <person name="Joergensen T.S."/>
            <person name="Alvarez Arevalo M."/>
            <person name="Sterndorff E.B."/>
            <person name="Faurdal D."/>
            <person name="Vuksanovic O."/>
            <person name="Mourched A.-S."/>
            <person name="Charusanti P."/>
            <person name="Shaw S."/>
            <person name="Blin K."/>
            <person name="Weber T."/>
        </authorList>
    </citation>
    <scope>NUCLEOTIDE SEQUENCE</scope>
    <source>
        <strain evidence="1">NBC_00302</strain>
    </source>
</reference>
<protein>
    <submittedName>
        <fullName evidence="1">Uncharacterized protein</fullName>
    </submittedName>
</protein>
<accession>A0ABZ1RB02</accession>
<sequence>MRHITWRARRLPPPVHGAAHRTTLDEIHTTGREFDLTLAAGGI</sequence>
<dbReference type="GeneID" id="93767455"/>
<keyword evidence="2" id="KW-1185">Reference proteome</keyword>
<proteinExistence type="predicted"/>
<dbReference type="Proteomes" id="UP001432071">
    <property type="component" value="Chromosome"/>
</dbReference>
<dbReference type="RefSeq" id="WP_328737704.1">
    <property type="nucleotide sequence ID" value="NZ_CP108038.1"/>
</dbReference>
<name>A0ABZ1RB02_9ACTN</name>